<dbReference type="InterPro" id="IPR007627">
    <property type="entry name" value="RNA_pol_sigma70_r2"/>
</dbReference>
<keyword evidence="2" id="KW-0805">Transcription regulation</keyword>
<evidence type="ECO:0000256" key="3">
    <source>
        <dbReference type="ARBA" id="ARBA00023082"/>
    </source>
</evidence>
<dbReference type="Gene3D" id="1.10.10.10">
    <property type="entry name" value="Winged helix-like DNA-binding domain superfamily/Winged helix DNA-binding domain"/>
    <property type="match status" value="1"/>
</dbReference>
<feature type="domain" description="RNA polymerase sigma-70 region 2" evidence="5">
    <location>
        <begin position="30"/>
        <end position="96"/>
    </location>
</feature>
<dbReference type="InterPro" id="IPR013249">
    <property type="entry name" value="RNA_pol_sigma70_r4_t2"/>
</dbReference>
<evidence type="ECO:0000259" key="5">
    <source>
        <dbReference type="Pfam" id="PF04542"/>
    </source>
</evidence>
<evidence type="ECO:0000259" key="6">
    <source>
        <dbReference type="Pfam" id="PF08281"/>
    </source>
</evidence>
<dbReference type="GO" id="GO:0016987">
    <property type="term" value="F:sigma factor activity"/>
    <property type="evidence" value="ECO:0007669"/>
    <property type="project" value="UniProtKB-KW"/>
</dbReference>
<evidence type="ECO:0000313" key="8">
    <source>
        <dbReference type="Proteomes" id="UP000309872"/>
    </source>
</evidence>
<sequence length="197" mass="23394">MQFGSEVVQTTDKELWDSLKRGETHAFDHMYQRYVRRLYKEISKRINDQSAVADLIHDIFLSLWEKRENLQPQGEIYPYLHGMAINRVLNYYRKNKHQPHFVTIWDNLSEEIADLDELSLAFRQAHNEELESLLDLAISDLPPRMKQVYALRYESNKTVSEIANTLSTSPHTVYNQLKIIRKRFVKALKNTSYFLFL</sequence>
<accession>A0A4U0GXR6</accession>
<dbReference type="Pfam" id="PF08281">
    <property type="entry name" value="Sigma70_r4_2"/>
    <property type="match status" value="1"/>
</dbReference>
<dbReference type="EMBL" id="SUKA01000007">
    <property type="protein sequence ID" value="TJY62632.1"/>
    <property type="molecule type" value="Genomic_DNA"/>
</dbReference>
<dbReference type="RefSeq" id="WP_136822419.1">
    <property type="nucleotide sequence ID" value="NZ_BMJX01000007.1"/>
</dbReference>
<dbReference type="AlphaFoldDB" id="A0A4U0GXR6"/>
<dbReference type="PANTHER" id="PTHR43133">
    <property type="entry name" value="RNA POLYMERASE ECF-TYPE SIGMA FACTO"/>
    <property type="match status" value="1"/>
</dbReference>
<dbReference type="InterPro" id="IPR014284">
    <property type="entry name" value="RNA_pol_sigma-70_dom"/>
</dbReference>
<dbReference type="InterPro" id="IPR013325">
    <property type="entry name" value="RNA_pol_sigma_r2"/>
</dbReference>
<comment type="caution">
    <text evidence="7">The sequence shown here is derived from an EMBL/GenBank/DDBJ whole genome shotgun (WGS) entry which is preliminary data.</text>
</comment>
<dbReference type="InterPro" id="IPR013324">
    <property type="entry name" value="RNA_pol_sigma_r3/r4-like"/>
</dbReference>
<dbReference type="OrthoDB" id="659569at2"/>
<comment type="similarity">
    <text evidence="1">Belongs to the sigma-70 factor family. ECF subfamily.</text>
</comment>
<name>A0A4U0GXR6_9SPHI</name>
<proteinExistence type="inferred from homology"/>
<dbReference type="GO" id="GO:0006352">
    <property type="term" value="P:DNA-templated transcription initiation"/>
    <property type="evidence" value="ECO:0007669"/>
    <property type="project" value="InterPro"/>
</dbReference>
<evidence type="ECO:0000256" key="2">
    <source>
        <dbReference type="ARBA" id="ARBA00023015"/>
    </source>
</evidence>
<dbReference type="Gene3D" id="1.10.1740.10">
    <property type="match status" value="1"/>
</dbReference>
<protein>
    <submittedName>
        <fullName evidence="7">Sigma-70 family RNA polymerase sigma factor</fullName>
    </submittedName>
</protein>
<feature type="domain" description="RNA polymerase sigma factor 70 region 4 type 2" evidence="6">
    <location>
        <begin position="134"/>
        <end position="182"/>
    </location>
</feature>
<keyword evidence="4" id="KW-0804">Transcription</keyword>
<dbReference type="SUPFAM" id="SSF88946">
    <property type="entry name" value="Sigma2 domain of RNA polymerase sigma factors"/>
    <property type="match status" value="1"/>
</dbReference>
<dbReference type="SUPFAM" id="SSF88659">
    <property type="entry name" value="Sigma3 and sigma4 domains of RNA polymerase sigma factors"/>
    <property type="match status" value="1"/>
</dbReference>
<gene>
    <name evidence="7" type="ORF">FAZ19_19360</name>
</gene>
<reference evidence="7 8" key="1">
    <citation type="submission" date="2019-04" db="EMBL/GenBank/DDBJ databases">
        <title>Sphingobacterium olei sp. nov., isolated from oil-contaminated soil.</title>
        <authorList>
            <person name="Liu B."/>
        </authorList>
    </citation>
    <scope>NUCLEOTIDE SEQUENCE [LARGE SCALE GENOMIC DNA]</scope>
    <source>
        <strain evidence="7 8">Y3L14</strain>
    </source>
</reference>
<organism evidence="7 8">
    <name type="scientific">Sphingobacterium alkalisoli</name>
    <dbReference type="NCBI Taxonomy" id="1874115"/>
    <lineage>
        <taxon>Bacteria</taxon>
        <taxon>Pseudomonadati</taxon>
        <taxon>Bacteroidota</taxon>
        <taxon>Sphingobacteriia</taxon>
        <taxon>Sphingobacteriales</taxon>
        <taxon>Sphingobacteriaceae</taxon>
        <taxon>Sphingobacterium</taxon>
    </lineage>
</organism>
<dbReference type="InterPro" id="IPR039425">
    <property type="entry name" value="RNA_pol_sigma-70-like"/>
</dbReference>
<dbReference type="PANTHER" id="PTHR43133:SF46">
    <property type="entry name" value="RNA POLYMERASE SIGMA-70 FACTOR ECF SUBFAMILY"/>
    <property type="match status" value="1"/>
</dbReference>
<dbReference type="Pfam" id="PF04542">
    <property type="entry name" value="Sigma70_r2"/>
    <property type="match status" value="1"/>
</dbReference>
<keyword evidence="3" id="KW-0731">Sigma factor</keyword>
<dbReference type="NCBIfam" id="TIGR02937">
    <property type="entry name" value="sigma70-ECF"/>
    <property type="match status" value="1"/>
</dbReference>
<dbReference type="GO" id="GO:0003677">
    <property type="term" value="F:DNA binding"/>
    <property type="evidence" value="ECO:0007669"/>
    <property type="project" value="InterPro"/>
</dbReference>
<evidence type="ECO:0000256" key="4">
    <source>
        <dbReference type="ARBA" id="ARBA00023163"/>
    </source>
</evidence>
<dbReference type="Proteomes" id="UP000309872">
    <property type="component" value="Unassembled WGS sequence"/>
</dbReference>
<evidence type="ECO:0000256" key="1">
    <source>
        <dbReference type="ARBA" id="ARBA00010641"/>
    </source>
</evidence>
<dbReference type="InterPro" id="IPR036388">
    <property type="entry name" value="WH-like_DNA-bd_sf"/>
</dbReference>
<evidence type="ECO:0000313" key="7">
    <source>
        <dbReference type="EMBL" id="TJY62632.1"/>
    </source>
</evidence>
<keyword evidence="8" id="KW-1185">Reference proteome</keyword>